<comment type="similarity">
    <text evidence="1 4">Belongs to the D-isomer specific 2-hydroxyacid dehydrogenase family.</text>
</comment>
<reference evidence="7 8" key="1">
    <citation type="submission" date="2021-03" db="EMBL/GenBank/DDBJ databases">
        <title>Genomic Encyclopedia of Type Strains, Phase IV (KMG-IV): sequencing the most valuable type-strain genomes for metagenomic binning, comparative biology and taxonomic classification.</title>
        <authorList>
            <person name="Goeker M."/>
        </authorList>
    </citation>
    <scope>NUCLEOTIDE SEQUENCE [LARGE SCALE GENOMIC DNA]</scope>
    <source>
        <strain evidence="7 8">DSM 24004</strain>
    </source>
</reference>
<dbReference type="InterPro" id="IPR006140">
    <property type="entry name" value="D-isomer_DH_NAD-bd"/>
</dbReference>
<comment type="caution">
    <text evidence="7">The sequence shown here is derived from an EMBL/GenBank/DDBJ whole genome shotgun (WGS) entry which is preliminary data.</text>
</comment>
<evidence type="ECO:0000259" key="5">
    <source>
        <dbReference type="Pfam" id="PF00389"/>
    </source>
</evidence>
<feature type="domain" description="D-isomer specific 2-hydroxyacid dehydrogenase NAD-binding" evidence="6">
    <location>
        <begin position="97"/>
        <end position="269"/>
    </location>
</feature>
<keyword evidence="2 4" id="KW-0560">Oxidoreductase</keyword>
<dbReference type="SUPFAM" id="SSF52283">
    <property type="entry name" value="Formate/glycerate dehydrogenase catalytic domain-like"/>
    <property type="match status" value="1"/>
</dbReference>
<evidence type="ECO:0000259" key="6">
    <source>
        <dbReference type="Pfam" id="PF02826"/>
    </source>
</evidence>
<dbReference type="EMBL" id="JAGGKS010000009">
    <property type="protein sequence ID" value="MBP1926997.1"/>
    <property type="molecule type" value="Genomic_DNA"/>
</dbReference>
<dbReference type="Pfam" id="PF02826">
    <property type="entry name" value="2-Hacid_dh_C"/>
    <property type="match status" value="1"/>
</dbReference>
<evidence type="ECO:0000313" key="7">
    <source>
        <dbReference type="EMBL" id="MBP1926997.1"/>
    </source>
</evidence>
<feature type="domain" description="D-isomer specific 2-hydroxyacid dehydrogenase catalytic" evidence="5">
    <location>
        <begin position="24"/>
        <end position="301"/>
    </location>
</feature>
<dbReference type="InterPro" id="IPR036291">
    <property type="entry name" value="NAD(P)-bd_dom_sf"/>
</dbReference>
<dbReference type="PANTHER" id="PTHR43333:SF1">
    <property type="entry name" value="D-ISOMER SPECIFIC 2-HYDROXYACID DEHYDROGENASE NAD-BINDING DOMAIN-CONTAINING PROTEIN"/>
    <property type="match status" value="1"/>
</dbReference>
<organism evidence="7 8">
    <name type="scientific">Sedimentibacter acidaminivorans</name>
    <dbReference type="NCBI Taxonomy" id="913099"/>
    <lineage>
        <taxon>Bacteria</taxon>
        <taxon>Bacillati</taxon>
        <taxon>Bacillota</taxon>
        <taxon>Tissierellia</taxon>
        <taxon>Sedimentibacter</taxon>
    </lineage>
</organism>
<sequence length="302" mass="34783">MKISIFKPYLQYVSEIFPEIEFIDVEEECPESEVLIGEPHHITRDKLEKLSNLKWIQSLRAGFDTIDMEYIKNRGIIYTNGKDIYSVPIAEDVICKMLMHNTNALDYIKNQKNHTWTKGFKRKEFCSQTIGIIGTGSIATEIAKRLQGFGVRVIGYKRTPVSTIPYFDEVYSGHKGLDIILSLSDYIVMTVDLNKDTYHMLNKNNLKNMKKEASIINIARGSVINQKDLTEMLKNNEISYAGLDVFEIEPLPEKDELWDLDNVYITPHASGVVKNNKDRLKKLIVENIKRYIESDQLANVVR</sequence>
<dbReference type="Proteomes" id="UP001519342">
    <property type="component" value="Unassembled WGS sequence"/>
</dbReference>
<dbReference type="SUPFAM" id="SSF51735">
    <property type="entry name" value="NAD(P)-binding Rossmann-fold domains"/>
    <property type="match status" value="1"/>
</dbReference>
<evidence type="ECO:0000256" key="1">
    <source>
        <dbReference type="ARBA" id="ARBA00005854"/>
    </source>
</evidence>
<keyword evidence="3" id="KW-0520">NAD</keyword>
<proteinExistence type="inferred from homology"/>
<evidence type="ECO:0000256" key="2">
    <source>
        <dbReference type="ARBA" id="ARBA00023002"/>
    </source>
</evidence>
<accession>A0ABS4GHI0</accession>
<dbReference type="CDD" id="cd05300">
    <property type="entry name" value="2-Hacid_dh_1"/>
    <property type="match status" value="1"/>
</dbReference>
<dbReference type="RefSeq" id="WP_209512713.1">
    <property type="nucleotide sequence ID" value="NZ_JAGGKS010000009.1"/>
</dbReference>
<dbReference type="PANTHER" id="PTHR43333">
    <property type="entry name" value="2-HACID_DH_C DOMAIN-CONTAINING PROTEIN"/>
    <property type="match status" value="1"/>
</dbReference>
<evidence type="ECO:0000313" key="8">
    <source>
        <dbReference type="Proteomes" id="UP001519342"/>
    </source>
</evidence>
<evidence type="ECO:0000256" key="4">
    <source>
        <dbReference type="RuleBase" id="RU003719"/>
    </source>
</evidence>
<protein>
    <submittedName>
        <fullName evidence="7">Phosphoglycerate dehydrogenase-like enzyme</fullName>
    </submittedName>
</protein>
<gene>
    <name evidence="7" type="ORF">J2Z76_002869</name>
</gene>
<name>A0ABS4GHI0_9FIRM</name>
<dbReference type="Pfam" id="PF00389">
    <property type="entry name" value="2-Hacid_dh"/>
    <property type="match status" value="1"/>
</dbReference>
<dbReference type="Gene3D" id="3.40.50.720">
    <property type="entry name" value="NAD(P)-binding Rossmann-like Domain"/>
    <property type="match status" value="2"/>
</dbReference>
<keyword evidence="8" id="KW-1185">Reference proteome</keyword>
<dbReference type="InterPro" id="IPR006139">
    <property type="entry name" value="D-isomer_2_OHA_DH_cat_dom"/>
</dbReference>
<evidence type="ECO:0000256" key="3">
    <source>
        <dbReference type="ARBA" id="ARBA00023027"/>
    </source>
</evidence>